<keyword evidence="2 7" id="KW-0963">Cytoplasm</keyword>
<dbReference type="CDD" id="cd04455">
    <property type="entry name" value="S1_NusA"/>
    <property type="match status" value="1"/>
</dbReference>
<keyword evidence="4 7" id="KW-0694">RNA-binding</keyword>
<dbReference type="FunFam" id="3.30.300.20:FF:000002">
    <property type="entry name" value="Transcription termination/antitermination protein NusA"/>
    <property type="match status" value="1"/>
</dbReference>
<evidence type="ECO:0000256" key="7">
    <source>
        <dbReference type="HAMAP-Rule" id="MF_00945"/>
    </source>
</evidence>
<keyword evidence="1 7" id="KW-0806">Transcription termination</keyword>
<dbReference type="InterPro" id="IPR015946">
    <property type="entry name" value="KH_dom-like_a/b"/>
</dbReference>
<dbReference type="Pfam" id="PF26594">
    <property type="entry name" value="KH_NusA_2nd"/>
    <property type="match status" value="1"/>
</dbReference>
<dbReference type="InterPro" id="IPR012340">
    <property type="entry name" value="NA-bd_OB-fold"/>
</dbReference>
<dbReference type="Pfam" id="PF13184">
    <property type="entry name" value="KH_NusA_1st"/>
    <property type="match status" value="1"/>
</dbReference>
<dbReference type="SUPFAM" id="SSF54814">
    <property type="entry name" value="Prokaryotic type KH domain (KH-domain type II)"/>
    <property type="match status" value="2"/>
</dbReference>
<dbReference type="GO" id="GO:0003700">
    <property type="term" value="F:DNA-binding transcription factor activity"/>
    <property type="evidence" value="ECO:0007669"/>
    <property type="project" value="InterPro"/>
</dbReference>
<dbReference type="SUPFAM" id="SSF69705">
    <property type="entry name" value="Transcription factor NusA, N-terminal domain"/>
    <property type="match status" value="1"/>
</dbReference>
<dbReference type="OrthoDB" id="9807233at2"/>
<dbReference type="Pfam" id="PF08529">
    <property type="entry name" value="NusA_N"/>
    <property type="match status" value="1"/>
</dbReference>
<comment type="subunit">
    <text evidence="7">Monomer. Binds directly to the core enzyme of the DNA-dependent RNA polymerase and to nascent RNA.</text>
</comment>
<organism evidence="9 10">
    <name type="scientific">Pontibacter ummariensis</name>
    <dbReference type="NCBI Taxonomy" id="1610492"/>
    <lineage>
        <taxon>Bacteria</taxon>
        <taxon>Pseudomonadati</taxon>
        <taxon>Bacteroidota</taxon>
        <taxon>Cytophagia</taxon>
        <taxon>Cytophagales</taxon>
        <taxon>Hymenobacteraceae</taxon>
        <taxon>Pontibacter</taxon>
    </lineage>
</organism>
<comment type="similarity">
    <text evidence="7">Belongs to the NusA family.</text>
</comment>
<evidence type="ECO:0000256" key="3">
    <source>
        <dbReference type="ARBA" id="ARBA00022814"/>
    </source>
</evidence>
<proteinExistence type="inferred from homology"/>
<dbReference type="InterPro" id="IPR036555">
    <property type="entry name" value="NusA_N_sf"/>
</dbReference>
<sequence length="418" mass="48365">MNSSVLIESFAEFAKFKNIDRPTMMRILEDVFRTMIRKKWGTDENFDIILNVEKGDLEIWRNREIVDDNSEDIWDHDKISLSEARKIEPDFEIGEEVSEEIQLEDFGRRAVLTARQTLIQRIKDMEKELLFQKYKDLVGEIISGEVYQVWNREVLLLDQEENELLIPKGEQIPKDRYRKGDVVRAVVQRVEIVNGNPKIILSRTSPTFLERLFENEVPEIYDGLIAIKKIVREPGERAKVAVESFDDRIDPVGACVGMKGSRIHSIVRELENENIDVINYTDNLELYIQRALSPAKISSMKVDEEAGRVSVFLKPDQVSLAIGKGGQNIKLASRLVGLEIDVFRESETYEEDISLEEFTDEIEDWVIAELRRIGLDTAKSVLAVSKEDLLRRTDLEEETIDDVFSILREELEEEEDNQ</sequence>
<evidence type="ECO:0000259" key="8">
    <source>
        <dbReference type="SMART" id="SM00322"/>
    </source>
</evidence>
<dbReference type="GO" id="GO:0031564">
    <property type="term" value="P:transcription antitermination"/>
    <property type="evidence" value="ECO:0007669"/>
    <property type="project" value="UniProtKB-UniRule"/>
</dbReference>
<dbReference type="GO" id="GO:0006353">
    <property type="term" value="P:DNA-templated transcription termination"/>
    <property type="evidence" value="ECO:0007669"/>
    <property type="project" value="UniProtKB-UniRule"/>
</dbReference>
<keyword evidence="3 7" id="KW-0889">Transcription antitermination</keyword>
<dbReference type="GO" id="GO:0005829">
    <property type="term" value="C:cytosol"/>
    <property type="evidence" value="ECO:0007669"/>
    <property type="project" value="TreeGrafter"/>
</dbReference>
<dbReference type="PROSITE" id="PS50084">
    <property type="entry name" value="KH_TYPE_1"/>
    <property type="match status" value="1"/>
</dbReference>
<keyword evidence="6 7" id="KW-0804">Transcription</keyword>
<dbReference type="AlphaFoldDB" id="A0A239HSB9"/>
<dbReference type="GO" id="GO:0003723">
    <property type="term" value="F:RNA binding"/>
    <property type="evidence" value="ECO:0007669"/>
    <property type="project" value="UniProtKB-UniRule"/>
</dbReference>
<gene>
    <name evidence="7" type="primary">nusA</name>
    <name evidence="9" type="ORF">SAMN06296052_114141</name>
</gene>
<dbReference type="RefSeq" id="WP_089320167.1">
    <property type="nucleotide sequence ID" value="NZ_FZOQ01000014.1"/>
</dbReference>
<dbReference type="HAMAP" id="MF_00945_B">
    <property type="entry name" value="NusA_B"/>
    <property type="match status" value="1"/>
</dbReference>
<dbReference type="InterPro" id="IPR030842">
    <property type="entry name" value="TF_NusA_bacterial"/>
</dbReference>
<dbReference type="CDD" id="cd02134">
    <property type="entry name" value="KH-II_NusA_rpt1"/>
    <property type="match status" value="1"/>
</dbReference>
<reference evidence="10" key="1">
    <citation type="submission" date="2017-06" db="EMBL/GenBank/DDBJ databases">
        <authorList>
            <person name="Varghese N."/>
            <person name="Submissions S."/>
        </authorList>
    </citation>
    <scope>NUCLEOTIDE SEQUENCE [LARGE SCALE GENOMIC DNA]</scope>
    <source>
        <strain evidence="10">NKM1</strain>
    </source>
</reference>
<feature type="domain" description="K Homology" evidence="8">
    <location>
        <begin position="305"/>
        <end position="374"/>
    </location>
</feature>
<dbReference type="Gene3D" id="2.40.50.140">
    <property type="entry name" value="Nucleic acid-binding proteins"/>
    <property type="match status" value="1"/>
</dbReference>
<evidence type="ECO:0000313" key="10">
    <source>
        <dbReference type="Proteomes" id="UP000198432"/>
    </source>
</evidence>
<protein>
    <recommendedName>
        <fullName evidence="7">Transcription termination/antitermination protein NusA</fullName>
    </recommendedName>
</protein>
<dbReference type="EMBL" id="FZOQ01000014">
    <property type="protein sequence ID" value="SNS84180.1"/>
    <property type="molecule type" value="Genomic_DNA"/>
</dbReference>
<dbReference type="SUPFAM" id="SSF50249">
    <property type="entry name" value="Nucleic acid-binding proteins"/>
    <property type="match status" value="1"/>
</dbReference>
<feature type="domain" description="K Homology" evidence="8">
    <location>
        <begin position="234"/>
        <end position="296"/>
    </location>
</feature>
<dbReference type="InterPro" id="IPR009019">
    <property type="entry name" value="KH_sf_prok-type"/>
</dbReference>
<evidence type="ECO:0000256" key="6">
    <source>
        <dbReference type="ARBA" id="ARBA00023163"/>
    </source>
</evidence>
<dbReference type="InterPro" id="IPR058582">
    <property type="entry name" value="KH_NusA_2nd"/>
</dbReference>
<dbReference type="SMART" id="SM00322">
    <property type="entry name" value="KH"/>
    <property type="match status" value="2"/>
</dbReference>
<dbReference type="NCBIfam" id="TIGR01953">
    <property type="entry name" value="NusA"/>
    <property type="match status" value="1"/>
</dbReference>
<dbReference type="Gene3D" id="3.30.1480.10">
    <property type="entry name" value="NusA, N-terminal domain"/>
    <property type="match status" value="1"/>
</dbReference>
<keyword evidence="10" id="KW-1185">Reference proteome</keyword>
<dbReference type="PANTHER" id="PTHR22648:SF0">
    <property type="entry name" value="TRANSCRIPTION TERMINATION_ANTITERMINATION PROTEIN NUSA"/>
    <property type="match status" value="1"/>
</dbReference>
<dbReference type="Gene3D" id="3.30.300.20">
    <property type="match status" value="2"/>
</dbReference>
<comment type="subcellular location">
    <subcellularLocation>
        <location evidence="7">Cytoplasm</location>
    </subcellularLocation>
</comment>
<accession>A0A239HSB9</accession>
<evidence type="ECO:0000256" key="4">
    <source>
        <dbReference type="ARBA" id="ARBA00022884"/>
    </source>
</evidence>
<dbReference type="PANTHER" id="PTHR22648">
    <property type="entry name" value="TRANSCRIPTION TERMINATION FACTOR NUSA"/>
    <property type="match status" value="1"/>
</dbReference>
<keyword evidence="5 7" id="KW-0805">Transcription regulation</keyword>
<name>A0A239HSB9_9BACT</name>
<evidence type="ECO:0000256" key="1">
    <source>
        <dbReference type="ARBA" id="ARBA00022472"/>
    </source>
</evidence>
<comment type="function">
    <text evidence="7">Participates in both transcription termination and antitermination.</text>
</comment>
<evidence type="ECO:0000313" key="9">
    <source>
        <dbReference type="EMBL" id="SNS84180.1"/>
    </source>
</evidence>
<dbReference type="InterPro" id="IPR013735">
    <property type="entry name" value="TF_NusA_N"/>
</dbReference>
<evidence type="ECO:0000256" key="5">
    <source>
        <dbReference type="ARBA" id="ARBA00023015"/>
    </source>
</evidence>
<dbReference type="InterPro" id="IPR010213">
    <property type="entry name" value="TF_NusA"/>
</dbReference>
<dbReference type="InterPro" id="IPR025249">
    <property type="entry name" value="TF_NusA_KH_1st"/>
</dbReference>
<dbReference type="CDD" id="cd22529">
    <property type="entry name" value="KH-II_NusA_rpt2"/>
    <property type="match status" value="1"/>
</dbReference>
<dbReference type="InterPro" id="IPR004087">
    <property type="entry name" value="KH_dom"/>
</dbReference>
<evidence type="ECO:0000256" key="2">
    <source>
        <dbReference type="ARBA" id="ARBA00022490"/>
    </source>
</evidence>
<dbReference type="Proteomes" id="UP000198432">
    <property type="component" value="Unassembled WGS sequence"/>
</dbReference>